<dbReference type="EMBL" id="GBXM01100725">
    <property type="protein sequence ID" value="JAH07852.1"/>
    <property type="molecule type" value="Transcribed_RNA"/>
</dbReference>
<accession>A0A0E9PUB8</accession>
<evidence type="ECO:0000313" key="1">
    <source>
        <dbReference type="EMBL" id="JAH07852.1"/>
    </source>
</evidence>
<protein>
    <submittedName>
        <fullName evidence="1">Uncharacterized protein</fullName>
    </submittedName>
</protein>
<reference evidence="1" key="1">
    <citation type="submission" date="2014-11" db="EMBL/GenBank/DDBJ databases">
        <authorList>
            <person name="Amaro Gonzalez C."/>
        </authorList>
    </citation>
    <scope>NUCLEOTIDE SEQUENCE</scope>
</reference>
<proteinExistence type="predicted"/>
<name>A0A0E9PUB8_ANGAN</name>
<organism evidence="1">
    <name type="scientific">Anguilla anguilla</name>
    <name type="common">European freshwater eel</name>
    <name type="synonym">Muraena anguilla</name>
    <dbReference type="NCBI Taxonomy" id="7936"/>
    <lineage>
        <taxon>Eukaryota</taxon>
        <taxon>Metazoa</taxon>
        <taxon>Chordata</taxon>
        <taxon>Craniata</taxon>
        <taxon>Vertebrata</taxon>
        <taxon>Euteleostomi</taxon>
        <taxon>Actinopterygii</taxon>
        <taxon>Neopterygii</taxon>
        <taxon>Teleostei</taxon>
        <taxon>Anguilliformes</taxon>
        <taxon>Anguillidae</taxon>
        <taxon>Anguilla</taxon>
    </lineage>
</organism>
<reference evidence="1" key="2">
    <citation type="journal article" date="2015" name="Fish Shellfish Immunol.">
        <title>Early steps in the European eel (Anguilla anguilla)-Vibrio vulnificus interaction in the gills: Role of the RtxA13 toxin.</title>
        <authorList>
            <person name="Callol A."/>
            <person name="Pajuelo D."/>
            <person name="Ebbesson L."/>
            <person name="Teles M."/>
            <person name="MacKenzie S."/>
            <person name="Amaro C."/>
        </authorList>
    </citation>
    <scope>NUCLEOTIDE SEQUENCE</scope>
</reference>
<sequence length="8" mass="1013">MAHNWLQN</sequence>